<evidence type="ECO:0000313" key="2">
    <source>
        <dbReference type="Proteomes" id="UP000789901"/>
    </source>
</evidence>
<reference evidence="1 2" key="1">
    <citation type="submission" date="2021-06" db="EMBL/GenBank/DDBJ databases">
        <authorList>
            <person name="Kallberg Y."/>
            <person name="Tangrot J."/>
            <person name="Rosling A."/>
        </authorList>
    </citation>
    <scope>NUCLEOTIDE SEQUENCE [LARGE SCALE GENOMIC DNA]</scope>
    <source>
        <strain evidence="1 2">120-4 pot B 10/14</strain>
    </source>
</reference>
<proteinExistence type="predicted"/>
<comment type="caution">
    <text evidence="1">The sequence shown here is derived from an EMBL/GenBank/DDBJ whole genome shotgun (WGS) entry which is preliminary data.</text>
</comment>
<organism evidence="1 2">
    <name type="scientific">Gigaspora margarita</name>
    <dbReference type="NCBI Taxonomy" id="4874"/>
    <lineage>
        <taxon>Eukaryota</taxon>
        <taxon>Fungi</taxon>
        <taxon>Fungi incertae sedis</taxon>
        <taxon>Mucoromycota</taxon>
        <taxon>Glomeromycotina</taxon>
        <taxon>Glomeromycetes</taxon>
        <taxon>Diversisporales</taxon>
        <taxon>Gigasporaceae</taxon>
        <taxon>Gigaspora</taxon>
    </lineage>
</organism>
<dbReference type="Proteomes" id="UP000789901">
    <property type="component" value="Unassembled WGS sequence"/>
</dbReference>
<evidence type="ECO:0000313" key="1">
    <source>
        <dbReference type="EMBL" id="CAG8484747.1"/>
    </source>
</evidence>
<accession>A0ABM8VZB2</accession>
<keyword evidence="2" id="KW-1185">Reference proteome</keyword>
<sequence>MNKELDIIYNKYKHAKLDFQKNNHNEKQYYNRLHYLSGVGCKQNIEYGYRLISEASDYGLPDAKLWMKKYKSKNDYGTKEAKKLFGATMENISYGNLKLAKNLVNLLQNLRGDSDITKENQAKDKAINELFYKHIFND</sequence>
<name>A0ABM8VZB2_GIGMA</name>
<gene>
    <name evidence="1" type="ORF">GMARGA_LOCUS1422</name>
</gene>
<protein>
    <submittedName>
        <fullName evidence="1">11763_t:CDS:1</fullName>
    </submittedName>
</protein>
<dbReference type="EMBL" id="CAJVQB010000367">
    <property type="protein sequence ID" value="CAG8484747.1"/>
    <property type="molecule type" value="Genomic_DNA"/>
</dbReference>